<protein>
    <submittedName>
        <fullName evidence="1">Uncharacterized protein</fullName>
    </submittedName>
</protein>
<keyword evidence="2" id="KW-1185">Reference proteome</keyword>
<evidence type="ECO:0000313" key="2">
    <source>
        <dbReference type="Proteomes" id="UP000292447"/>
    </source>
</evidence>
<name>A0A4V1ADT1_9ASCO</name>
<dbReference type="EMBL" id="CP034456">
    <property type="protein sequence ID" value="QBM86793.1"/>
    <property type="molecule type" value="Genomic_DNA"/>
</dbReference>
<evidence type="ECO:0000313" key="1">
    <source>
        <dbReference type="EMBL" id="QBM86793.1"/>
    </source>
</evidence>
<dbReference type="AlphaFoldDB" id="A0A4V1ADT1"/>
<sequence length="315" mass="34797">MSKTFSSKTLDHLGSYSIVQSAKSYVLSYRYFAILATYSVALINYTQDNVVARFPLALDLLKFSDTKFDSLVLSNIDDMLASEHFTKAEETFVSTKQHVENVVSAYKTKGAQIYSALYSRVQSIVSPYQEKAVEYSKNAQSVVGDYKKKGEETVSTYLRPLNNFAVSTVDKVLPKSKKVAENTKAGAENELAKSIEIVNDTFERSKDLLTSKSSEVTNVVLSTYHKEFESTPEKNYYVKVASASVNTGVALLKNVNSDYIQPLKETTQTYVQETITHTEEKAEELAAETTKTVENVSVQLNGSLNGAIPVVSASA</sequence>
<organism evidence="1 2">
    <name type="scientific">Metschnikowia aff. pulcherrima</name>
    <dbReference type="NCBI Taxonomy" id="2163413"/>
    <lineage>
        <taxon>Eukaryota</taxon>
        <taxon>Fungi</taxon>
        <taxon>Dikarya</taxon>
        <taxon>Ascomycota</taxon>
        <taxon>Saccharomycotina</taxon>
        <taxon>Pichiomycetes</taxon>
        <taxon>Metschnikowiaceae</taxon>
        <taxon>Metschnikowia</taxon>
    </lineage>
</organism>
<accession>A0A4V1ADT1</accession>
<dbReference type="Pfam" id="PF17316">
    <property type="entry name" value="Perilipin_2"/>
    <property type="match status" value="1"/>
</dbReference>
<gene>
    <name evidence="1" type="ORF">METSCH_A14400</name>
</gene>
<reference evidence="2" key="1">
    <citation type="submission" date="2019-03" db="EMBL/GenBank/DDBJ databases">
        <title>Snf2 controls pulcherriminic acid biosynthesis and connects pigmentation and antifungal activity of the yeast Metschnikowia pulcherrima.</title>
        <authorList>
            <person name="Gore-Lloyd D."/>
            <person name="Sumann I."/>
            <person name="Brachmann A.O."/>
            <person name="Schneeberger K."/>
            <person name="Ortiz-Merino R.A."/>
            <person name="Moreno-Beltran M."/>
            <person name="Schlaefli M."/>
            <person name="Kirner P."/>
            <person name="Santos Kron A."/>
            <person name="Wolfe K.H."/>
            <person name="Piel J."/>
            <person name="Ahrens C.H."/>
            <person name="Henk D."/>
            <person name="Freimoser F.M."/>
        </authorList>
    </citation>
    <scope>NUCLEOTIDE SEQUENCE [LARGE SCALE GENOMIC DNA]</scope>
    <source>
        <strain evidence="2">APC 1.2</strain>
    </source>
</reference>
<proteinExistence type="predicted"/>
<dbReference type="Proteomes" id="UP000292447">
    <property type="component" value="Chromosome I"/>
</dbReference>